<dbReference type="Pfam" id="PF00266">
    <property type="entry name" value="Aminotran_5"/>
    <property type="match status" value="1"/>
</dbReference>
<feature type="binding site" evidence="12">
    <location>
        <position position="42"/>
    </location>
    <ligand>
        <name>L-glutamate</name>
        <dbReference type="ChEBI" id="CHEBI:29985"/>
    </ligand>
</feature>
<dbReference type="PANTHER" id="PTHR43247">
    <property type="entry name" value="PHOSPHOSERINE AMINOTRANSFERASE"/>
    <property type="match status" value="1"/>
</dbReference>
<evidence type="ECO:0000313" key="15">
    <source>
        <dbReference type="Proteomes" id="UP000199548"/>
    </source>
</evidence>
<accession>A0A1I3RU77</accession>
<dbReference type="UniPathway" id="UPA00244">
    <property type="reaction ID" value="UER00311"/>
</dbReference>
<reference evidence="14 15" key="1">
    <citation type="submission" date="2016-10" db="EMBL/GenBank/DDBJ databases">
        <authorList>
            <person name="de Groot N.N."/>
        </authorList>
    </citation>
    <scope>NUCLEOTIDE SEQUENCE [LARGE SCALE GENOMIC DNA]</scope>
    <source>
        <strain evidence="14 15">LMG 23650</strain>
    </source>
</reference>
<comment type="cofactor">
    <cofactor evidence="12">
        <name>pyridoxal 5'-phosphate</name>
        <dbReference type="ChEBI" id="CHEBI:597326"/>
    </cofactor>
    <text evidence="12">Binds 1 pyridoxal phosphate per subunit.</text>
</comment>
<dbReference type="GO" id="GO:0004648">
    <property type="term" value="F:O-phospho-L-serine:2-oxoglutarate aminotransferase activity"/>
    <property type="evidence" value="ECO:0007669"/>
    <property type="project" value="UniProtKB-UniRule"/>
</dbReference>
<dbReference type="SUPFAM" id="SSF53383">
    <property type="entry name" value="PLP-dependent transferases"/>
    <property type="match status" value="1"/>
</dbReference>
<keyword evidence="9 12" id="KW-0718">Serine biosynthesis</keyword>
<comment type="function">
    <text evidence="12">Catalyzes the reversible conversion of 3-phosphohydroxypyruvate to phosphoserine and of 3-hydroxy-2-oxo-4-phosphonooxybutanoate to phosphohydroxythreonine.</text>
</comment>
<dbReference type="OrthoDB" id="9809412at2"/>
<protein>
    <recommendedName>
        <fullName evidence="12">Phosphoserine aminotransferase</fullName>
        <ecNumber evidence="12">2.6.1.52</ecNumber>
    </recommendedName>
    <alternativeName>
        <fullName evidence="12">Phosphohydroxythreonine aminotransferase</fullName>
        <shortName evidence="12">PSAT</shortName>
    </alternativeName>
</protein>
<dbReference type="RefSeq" id="WP_091016756.1">
    <property type="nucleotide sequence ID" value="NZ_CP041745.1"/>
</dbReference>
<dbReference type="Gene3D" id="3.40.640.10">
    <property type="entry name" value="Type I PLP-dependent aspartate aminotransferase-like (Major domain)"/>
    <property type="match status" value="1"/>
</dbReference>
<evidence type="ECO:0000256" key="9">
    <source>
        <dbReference type="ARBA" id="ARBA00023299"/>
    </source>
</evidence>
<evidence type="ECO:0000313" key="14">
    <source>
        <dbReference type="EMBL" id="SFJ48871.1"/>
    </source>
</evidence>
<comment type="similarity">
    <text evidence="3 12">Belongs to the class-V pyridoxal-phosphate-dependent aminotransferase family. SerC subfamily.</text>
</comment>
<comment type="subcellular location">
    <subcellularLocation>
        <location evidence="12">Cytoplasm</location>
    </subcellularLocation>
</comment>
<evidence type="ECO:0000256" key="6">
    <source>
        <dbReference type="ARBA" id="ARBA00022679"/>
    </source>
</evidence>
<gene>
    <name evidence="12" type="primary">serC</name>
    <name evidence="14" type="ORF">SAMN05192543_107389</name>
</gene>
<evidence type="ECO:0000256" key="3">
    <source>
        <dbReference type="ARBA" id="ARBA00006904"/>
    </source>
</evidence>
<keyword evidence="12" id="KW-0963">Cytoplasm</keyword>
<dbReference type="InterPro" id="IPR015422">
    <property type="entry name" value="PyrdxlP-dep_Trfase_small"/>
</dbReference>
<feature type="binding site" evidence="12">
    <location>
        <position position="176"/>
    </location>
    <ligand>
        <name>pyridoxal 5'-phosphate</name>
        <dbReference type="ChEBI" id="CHEBI:597326"/>
    </ligand>
</feature>
<keyword evidence="4 12" id="KW-0032">Aminotransferase</keyword>
<dbReference type="GO" id="GO:0005737">
    <property type="term" value="C:cytoplasm"/>
    <property type="evidence" value="ECO:0007669"/>
    <property type="project" value="UniProtKB-SubCell"/>
</dbReference>
<dbReference type="InterPro" id="IPR015424">
    <property type="entry name" value="PyrdxlP-dep_Trfase"/>
</dbReference>
<evidence type="ECO:0000256" key="7">
    <source>
        <dbReference type="ARBA" id="ARBA00022898"/>
    </source>
</evidence>
<feature type="binding site" evidence="12">
    <location>
        <position position="199"/>
    </location>
    <ligand>
        <name>pyridoxal 5'-phosphate</name>
        <dbReference type="ChEBI" id="CHEBI:597326"/>
    </ligand>
</feature>
<comment type="pathway">
    <text evidence="1 12">Cofactor biosynthesis; pyridoxine 5'-phosphate biosynthesis; pyridoxine 5'-phosphate from D-erythrose 4-phosphate: step 3/5.</text>
</comment>
<dbReference type="NCBIfam" id="NF003764">
    <property type="entry name" value="PRK05355.1"/>
    <property type="match status" value="1"/>
</dbReference>
<evidence type="ECO:0000256" key="1">
    <source>
        <dbReference type="ARBA" id="ARBA00004915"/>
    </source>
</evidence>
<dbReference type="PIRSF" id="PIRSF000525">
    <property type="entry name" value="SerC"/>
    <property type="match status" value="1"/>
</dbReference>
<comment type="pathway">
    <text evidence="2 12">Amino-acid biosynthesis; L-serine biosynthesis; L-serine from 3-phospho-D-glycerate: step 2/3.</text>
</comment>
<evidence type="ECO:0000256" key="4">
    <source>
        <dbReference type="ARBA" id="ARBA00022576"/>
    </source>
</evidence>
<dbReference type="UniPathway" id="UPA00135">
    <property type="reaction ID" value="UER00197"/>
</dbReference>
<dbReference type="InterPro" id="IPR000192">
    <property type="entry name" value="Aminotrans_V_dom"/>
</dbReference>
<name>A0A1I3RU77_9BURK</name>
<dbReference type="EC" id="2.6.1.52" evidence="12"/>
<evidence type="ECO:0000256" key="2">
    <source>
        <dbReference type="ARBA" id="ARBA00005099"/>
    </source>
</evidence>
<evidence type="ECO:0000256" key="10">
    <source>
        <dbReference type="ARBA" id="ARBA00047630"/>
    </source>
</evidence>
<dbReference type="Proteomes" id="UP000199548">
    <property type="component" value="Unassembled WGS sequence"/>
</dbReference>
<evidence type="ECO:0000256" key="11">
    <source>
        <dbReference type="ARBA" id="ARBA00049007"/>
    </source>
</evidence>
<keyword evidence="6 12" id="KW-0808">Transferase</keyword>
<feature type="domain" description="Aminotransferase class V" evidence="13">
    <location>
        <begin position="6"/>
        <end position="354"/>
    </location>
</feature>
<feature type="modified residue" description="N6-(pyridoxal phosphate)lysine" evidence="12">
    <location>
        <position position="200"/>
    </location>
</feature>
<dbReference type="InterPro" id="IPR015421">
    <property type="entry name" value="PyrdxlP-dep_Trfase_major"/>
</dbReference>
<feature type="binding site" evidence="12">
    <location>
        <position position="156"/>
    </location>
    <ligand>
        <name>pyridoxal 5'-phosphate</name>
        <dbReference type="ChEBI" id="CHEBI:597326"/>
    </ligand>
</feature>
<comment type="caution">
    <text evidence="12">Lacks conserved residue(s) required for the propagation of feature annotation.</text>
</comment>
<keyword evidence="15" id="KW-1185">Reference proteome</keyword>
<keyword evidence="5 12" id="KW-0028">Amino-acid biosynthesis</keyword>
<evidence type="ECO:0000259" key="13">
    <source>
        <dbReference type="Pfam" id="PF00266"/>
    </source>
</evidence>
<evidence type="ECO:0000256" key="12">
    <source>
        <dbReference type="HAMAP-Rule" id="MF_00160"/>
    </source>
</evidence>
<dbReference type="GO" id="GO:0030170">
    <property type="term" value="F:pyridoxal phosphate binding"/>
    <property type="evidence" value="ECO:0007669"/>
    <property type="project" value="UniProtKB-UniRule"/>
</dbReference>
<feature type="binding site" evidence="12">
    <location>
        <begin position="241"/>
        <end position="242"/>
    </location>
    <ligand>
        <name>pyridoxal 5'-phosphate</name>
        <dbReference type="ChEBI" id="CHEBI:597326"/>
    </ligand>
</feature>
<proteinExistence type="inferred from homology"/>
<dbReference type="STRING" id="420953.SAMN05192543_107389"/>
<evidence type="ECO:0000256" key="8">
    <source>
        <dbReference type="ARBA" id="ARBA00023096"/>
    </source>
</evidence>
<dbReference type="Gene3D" id="3.90.1150.10">
    <property type="entry name" value="Aspartate Aminotransferase, domain 1"/>
    <property type="match status" value="1"/>
</dbReference>
<keyword evidence="8 12" id="KW-0664">Pyridoxine biosynthesis</keyword>
<dbReference type="FunFam" id="3.90.1150.10:FF:000006">
    <property type="entry name" value="Phosphoserine aminotransferase"/>
    <property type="match status" value="1"/>
</dbReference>
<dbReference type="EMBL" id="FOQU01000007">
    <property type="protein sequence ID" value="SFJ48871.1"/>
    <property type="molecule type" value="Genomic_DNA"/>
</dbReference>
<keyword evidence="7 12" id="KW-0663">Pyridoxal phosphate</keyword>
<dbReference type="HAMAP" id="MF_00160">
    <property type="entry name" value="SerC_aminotrans_5"/>
    <property type="match status" value="1"/>
</dbReference>
<dbReference type="FunFam" id="3.40.640.10:FF:000010">
    <property type="entry name" value="Phosphoserine aminotransferase"/>
    <property type="match status" value="1"/>
</dbReference>
<dbReference type="AlphaFoldDB" id="A0A1I3RU77"/>
<dbReference type="InterPro" id="IPR022278">
    <property type="entry name" value="Pser_aminoTfrase"/>
</dbReference>
<dbReference type="PANTHER" id="PTHR43247:SF1">
    <property type="entry name" value="PHOSPHOSERINE AMINOTRANSFERASE"/>
    <property type="match status" value="1"/>
</dbReference>
<comment type="subunit">
    <text evidence="12">Homodimer.</text>
</comment>
<evidence type="ECO:0000256" key="5">
    <source>
        <dbReference type="ARBA" id="ARBA00022605"/>
    </source>
</evidence>
<dbReference type="GO" id="GO:0008615">
    <property type="term" value="P:pyridoxine biosynthetic process"/>
    <property type="evidence" value="ECO:0007669"/>
    <property type="project" value="UniProtKB-UniRule"/>
</dbReference>
<comment type="catalytic activity">
    <reaction evidence="11 12">
        <text>O-phospho-L-serine + 2-oxoglutarate = 3-phosphooxypyruvate + L-glutamate</text>
        <dbReference type="Rhea" id="RHEA:14329"/>
        <dbReference type="ChEBI" id="CHEBI:16810"/>
        <dbReference type="ChEBI" id="CHEBI:18110"/>
        <dbReference type="ChEBI" id="CHEBI:29985"/>
        <dbReference type="ChEBI" id="CHEBI:57524"/>
        <dbReference type="EC" id="2.6.1.52"/>
    </reaction>
</comment>
<dbReference type="GO" id="GO:0006564">
    <property type="term" value="P:L-serine biosynthetic process"/>
    <property type="evidence" value="ECO:0007669"/>
    <property type="project" value="UniProtKB-UniRule"/>
</dbReference>
<organism evidence="14 15">
    <name type="scientific">Paraburkholderia megapolitana</name>
    <dbReference type="NCBI Taxonomy" id="420953"/>
    <lineage>
        <taxon>Bacteria</taxon>
        <taxon>Pseudomonadati</taxon>
        <taxon>Pseudomonadota</taxon>
        <taxon>Betaproteobacteria</taxon>
        <taxon>Burkholderiales</taxon>
        <taxon>Burkholderiaceae</taxon>
        <taxon>Paraburkholderia</taxon>
    </lineage>
</organism>
<sequence>MTNALNFSGGPGALPESVLRQTREAIVALPETGLSVLGMSHRSAWFRAILDEAEQNLRALLALSDDYAVTFLQGGSSLQFAMIPMNFAAGAIADAGAPEYIASGYWSGRAAEEATRVGAAKIAWDGRNSGYCRLPDLDALNVAASAAYLHYVTNETVEGLQFPAREHTLPVPLIADMSSDFLSKPVRTECYSMIYAHAQKNLGPAGVTVAAIHREMIERIPDGLPAILDYRTHIAHGSNYNTPPVFAIYVLALVTRWLRTEIGGLEAMQRINARKAARLYDTLHALGDVVMIHAQPSWRSQMNVAFTFGDSRLDSAFLETASERQIVGLEGHRSIGGLRASLYNAVTEAAVDTLCDTLTEFSLQHV</sequence>
<comment type="catalytic activity">
    <reaction evidence="10 12">
        <text>4-(phosphooxy)-L-threonine + 2-oxoglutarate = (R)-3-hydroxy-2-oxo-4-phosphooxybutanoate + L-glutamate</text>
        <dbReference type="Rhea" id="RHEA:16573"/>
        <dbReference type="ChEBI" id="CHEBI:16810"/>
        <dbReference type="ChEBI" id="CHEBI:29985"/>
        <dbReference type="ChEBI" id="CHEBI:58452"/>
        <dbReference type="ChEBI" id="CHEBI:58538"/>
        <dbReference type="EC" id="2.6.1.52"/>
    </reaction>
</comment>
<feature type="binding site" evidence="12">
    <location>
        <position position="106"/>
    </location>
    <ligand>
        <name>pyridoxal 5'-phosphate</name>
        <dbReference type="ChEBI" id="CHEBI:597326"/>
    </ligand>
</feature>